<evidence type="ECO:0000259" key="3">
    <source>
        <dbReference type="Pfam" id="PF13439"/>
    </source>
</evidence>
<evidence type="ECO:0000259" key="2">
    <source>
        <dbReference type="Pfam" id="PF00534"/>
    </source>
</evidence>
<evidence type="ECO:0008006" key="6">
    <source>
        <dbReference type="Google" id="ProtNLM"/>
    </source>
</evidence>
<name>A0A2T7BGN4_9BACT</name>
<comment type="caution">
    <text evidence="4">The sequence shown here is derived from an EMBL/GenBank/DDBJ whole genome shotgun (WGS) entry which is preliminary data.</text>
</comment>
<dbReference type="Gene3D" id="3.40.50.2000">
    <property type="entry name" value="Glycogen Phosphorylase B"/>
    <property type="match status" value="2"/>
</dbReference>
<dbReference type="Pfam" id="PF13439">
    <property type="entry name" value="Glyco_transf_4"/>
    <property type="match status" value="1"/>
</dbReference>
<evidence type="ECO:0000313" key="5">
    <source>
        <dbReference type="Proteomes" id="UP000244450"/>
    </source>
</evidence>
<dbReference type="InterPro" id="IPR001296">
    <property type="entry name" value="Glyco_trans_1"/>
</dbReference>
<dbReference type="PANTHER" id="PTHR46401:SF2">
    <property type="entry name" value="GLYCOSYLTRANSFERASE WBBK-RELATED"/>
    <property type="match status" value="1"/>
</dbReference>
<protein>
    <recommendedName>
        <fullName evidence="6">Glycosyltransferase family 1 protein</fullName>
    </recommendedName>
</protein>
<organism evidence="4 5">
    <name type="scientific">Chitinophaga parva</name>
    <dbReference type="NCBI Taxonomy" id="2169414"/>
    <lineage>
        <taxon>Bacteria</taxon>
        <taxon>Pseudomonadati</taxon>
        <taxon>Bacteroidota</taxon>
        <taxon>Chitinophagia</taxon>
        <taxon>Chitinophagales</taxon>
        <taxon>Chitinophagaceae</taxon>
        <taxon>Chitinophaga</taxon>
    </lineage>
</organism>
<dbReference type="Pfam" id="PF00534">
    <property type="entry name" value="Glycos_transf_1"/>
    <property type="match status" value="1"/>
</dbReference>
<dbReference type="CDD" id="cd03809">
    <property type="entry name" value="GT4_MtfB-like"/>
    <property type="match status" value="1"/>
</dbReference>
<dbReference type="GO" id="GO:0009103">
    <property type="term" value="P:lipopolysaccharide biosynthetic process"/>
    <property type="evidence" value="ECO:0007669"/>
    <property type="project" value="TreeGrafter"/>
</dbReference>
<keyword evidence="1" id="KW-0808">Transferase</keyword>
<feature type="domain" description="Glycosyl transferase family 1" evidence="2">
    <location>
        <begin position="181"/>
        <end position="318"/>
    </location>
</feature>
<dbReference type="OrthoDB" id="9801609at2"/>
<proteinExistence type="predicted"/>
<dbReference type="AlphaFoldDB" id="A0A2T7BGN4"/>
<dbReference type="Proteomes" id="UP000244450">
    <property type="component" value="Unassembled WGS sequence"/>
</dbReference>
<feature type="domain" description="Glycosyltransferase subfamily 4-like N-terminal" evidence="3">
    <location>
        <begin position="16"/>
        <end position="168"/>
    </location>
</feature>
<accession>A0A2T7BGN4</accession>
<dbReference type="PANTHER" id="PTHR46401">
    <property type="entry name" value="GLYCOSYLTRANSFERASE WBBK-RELATED"/>
    <property type="match status" value="1"/>
</dbReference>
<dbReference type="SUPFAM" id="SSF53756">
    <property type="entry name" value="UDP-Glycosyltransferase/glycogen phosphorylase"/>
    <property type="match status" value="1"/>
</dbReference>
<gene>
    <name evidence="4" type="ORF">DCC81_14250</name>
</gene>
<reference evidence="4 5" key="1">
    <citation type="submission" date="2018-04" db="EMBL/GenBank/DDBJ databases">
        <title>Chitinophaga fuyangensis sp. nov., isolated from soil in a chemical factory.</title>
        <authorList>
            <person name="Chen K."/>
        </authorList>
    </citation>
    <scope>NUCLEOTIDE SEQUENCE [LARGE SCALE GENOMIC DNA]</scope>
    <source>
        <strain evidence="4 5">LY-1</strain>
    </source>
</reference>
<keyword evidence="5" id="KW-1185">Reference proteome</keyword>
<dbReference type="InterPro" id="IPR028098">
    <property type="entry name" value="Glyco_trans_4-like_N"/>
</dbReference>
<sequence length="359" mass="40784">MELFLDNLVFTIQHTGGVSVYWYELLRGLCAAQLPVRFLNAGLNAENIFEQRLNYAAYPCVRESWIPPACLRYLPLRYKLPRAALFHGGYLRVSPQQDVVNILTIHDLAHERKLATRFPRALVNQQQKRYGIRRADGIICISESTRRELLHFYPDTDPSRVCVVHHGIADTFFPLAEKQHTEAPYVLYVGGRRQYKNFDMAVAAVQQLPVQYTLVAVGGEQWSVQELQGLKHLLDGRFRVVPRASPQELNRLYNQAWCLLYPSAYEGFGFPPGEAMKAGCPVVAARTTSLPEVVGDAGLLVDEISPTAFAAEILRLEQPVLRQQLVKDGLARARLFTWEKSVQATIGFYQQCWHHKFSS</sequence>
<dbReference type="GO" id="GO:0016757">
    <property type="term" value="F:glycosyltransferase activity"/>
    <property type="evidence" value="ECO:0007669"/>
    <property type="project" value="InterPro"/>
</dbReference>
<dbReference type="EMBL" id="QCYK01000002">
    <property type="protein sequence ID" value="PUZ25448.1"/>
    <property type="molecule type" value="Genomic_DNA"/>
</dbReference>
<evidence type="ECO:0000256" key="1">
    <source>
        <dbReference type="ARBA" id="ARBA00022679"/>
    </source>
</evidence>
<evidence type="ECO:0000313" key="4">
    <source>
        <dbReference type="EMBL" id="PUZ25448.1"/>
    </source>
</evidence>
<dbReference type="RefSeq" id="WP_108687287.1">
    <property type="nucleotide sequence ID" value="NZ_QCYK01000002.1"/>
</dbReference>